<name>A0A835FXP0_9POAL</name>
<dbReference type="OrthoDB" id="670719at2759"/>
<sequence length="144" mass="16286">MASKIVALFALVAFCASTTTATHVPWHLPQVIESFVMNPCMQYCMTQQSFAIKPCMQYCMTQQPFTMGSFASLASTMLQQPWALPLQQYGTQMMIASMMPFQECHCGAISRVMQQQQLPFMFNPMTMMIPLAFLQQLFVGVPLF</sequence>
<evidence type="ECO:0000256" key="1">
    <source>
        <dbReference type="SAM" id="SignalP"/>
    </source>
</evidence>
<dbReference type="AlphaFoldDB" id="A0A835FXP0"/>
<accession>A0A835FXP0</accession>
<dbReference type="EMBL" id="JACEFO010000186">
    <property type="protein sequence ID" value="KAF8779256.1"/>
    <property type="molecule type" value="Genomic_DNA"/>
</dbReference>
<keyword evidence="3" id="KW-1185">Reference proteome</keyword>
<keyword evidence="1" id="KW-0732">Signal</keyword>
<proteinExistence type="predicted"/>
<feature type="chain" id="PRO_5032281263" evidence="1">
    <location>
        <begin position="22"/>
        <end position="144"/>
    </location>
</feature>
<protein>
    <submittedName>
        <fullName evidence="2">Uncharacterized protein</fullName>
    </submittedName>
</protein>
<evidence type="ECO:0000313" key="2">
    <source>
        <dbReference type="EMBL" id="KAF8779256.1"/>
    </source>
</evidence>
<reference evidence="2" key="1">
    <citation type="submission" date="2020-07" db="EMBL/GenBank/DDBJ databases">
        <title>Genome sequence and genetic diversity analysis of an under-domesticated orphan crop, white fonio (Digitaria exilis).</title>
        <authorList>
            <person name="Bennetzen J.L."/>
            <person name="Chen S."/>
            <person name="Ma X."/>
            <person name="Wang X."/>
            <person name="Yssel A.E.J."/>
            <person name="Chaluvadi S.R."/>
            <person name="Johnson M."/>
            <person name="Gangashetty P."/>
            <person name="Hamidou F."/>
            <person name="Sanogo M.D."/>
            <person name="Zwaenepoel A."/>
            <person name="Wallace J."/>
            <person name="Van De Peer Y."/>
            <person name="Van Deynze A."/>
        </authorList>
    </citation>
    <scope>NUCLEOTIDE SEQUENCE</scope>
    <source>
        <tissue evidence="2">Leaves</tissue>
    </source>
</reference>
<gene>
    <name evidence="2" type="ORF">HU200_002936</name>
</gene>
<dbReference type="Proteomes" id="UP000636709">
    <property type="component" value="Unassembled WGS sequence"/>
</dbReference>
<comment type="caution">
    <text evidence="2">The sequence shown here is derived from an EMBL/GenBank/DDBJ whole genome shotgun (WGS) entry which is preliminary data.</text>
</comment>
<organism evidence="2 3">
    <name type="scientific">Digitaria exilis</name>
    <dbReference type="NCBI Taxonomy" id="1010633"/>
    <lineage>
        <taxon>Eukaryota</taxon>
        <taxon>Viridiplantae</taxon>
        <taxon>Streptophyta</taxon>
        <taxon>Embryophyta</taxon>
        <taxon>Tracheophyta</taxon>
        <taxon>Spermatophyta</taxon>
        <taxon>Magnoliopsida</taxon>
        <taxon>Liliopsida</taxon>
        <taxon>Poales</taxon>
        <taxon>Poaceae</taxon>
        <taxon>PACMAD clade</taxon>
        <taxon>Panicoideae</taxon>
        <taxon>Panicodae</taxon>
        <taxon>Paniceae</taxon>
        <taxon>Anthephorinae</taxon>
        <taxon>Digitaria</taxon>
    </lineage>
</organism>
<feature type="signal peptide" evidence="1">
    <location>
        <begin position="1"/>
        <end position="21"/>
    </location>
</feature>
<evidence type="ECO:0000313" key="3">
    <source>
        <dbReference type="Proteomes" id="UP000636709"/>
    </source>
</evidence>